<feature type="region of interest" description="Disordered" evidence="1">
    <location>
        <begin position="90"/>
        <end position="115"/>
    </location>
</feature>
<name>A0ABP8VL86_9MICO</name>
<dbReference type="EMBL" id="BAABLM010000001">
    <property type="protein sequence ID" value="GAA4666681.1"/>
    <property type="molecule type" value="Genomic_DNA"/>
</dbReference>
<comment type="caution">
    <text evidence="2">The sequence shown here is derived from an EMBL/GenBank/DDBJ whole genome shotgun (WGS) entry which is preliminary data.</text>
</comment>
<gene>
    <name evidence="2" type="ORF">GCM10025780_05610</name>
</gene>
<organism evidence="2 3">
    <name type="scientific">Frondihabitans cladoniiphilus</name>
    <dbReference type="NCBI Taxonomy" id="715785"/>
    <lineage>
        <taxon>Bacteria</taxon>
        <taxon>Bacillati</taxon>
        <taxon>Actinomycetota</taxon>
        <taxon>Actinomycetes</taxon>
        <taxon>Micrococcales</taxon>
        <taxon>Microbacteriaceae</taxon>
        <taxon>Frondihabitans</taxon>
    </lineage>
</organism>
<protein>
    <submittedName>
        <fullName evidence="2">Uncharacterized protein</fullName>
    </submittedName>
</protein>
<feature type="compositionally biased region" description="Basic and acidic residues" evidence="1">
    <location>
        <begin position="32"/>
        <end position="57"/>
    </location>
</feature>
<feature type="region of interest" description="Disordered" evidence="1">
    <location>
        <begin position="1"/>
        <end position="57"/>
    </location>
</feature>
<proteinExistence type="predicted"/>
<accession>A0ABP8VL86</accession>
<evidence type="ECO:0000256" key="1">
    <source>
        <dbReference type="SAM" id="MobiDB-lite"/>
    </source>
</evidence>
<sequence length="115" mass="12618">MTDNSDRGEVASTEREGVDPVTSLTGSAYIVDFEKMPATRNPNPDDKDDEKNVRKDGGVDVDRWRIVRGECTVGDTSQAELGIKARTHEGTGQHLGLGHWLPDKNEDSGKHRSIS</sequence>
<evidence type="ECO:0000313" key="3">
    <source>
        <dbReference type="Proteomes" id="UP001501295"/>
    </source>
</evidence>
<feature type="compositionally biased region" description="Basic and acidic residues" evidence="1">
    <location>
        <begin position="1"/>
        <end position="18"/>
    </location>
</feature>
<evidence type="ECO:0000313" key="2">
    <source>
        <dbReference type="EMBL" id="GAA4666681.1"/>
    </source>
</evidence>
<dbReference type="Proteomes" id="UP001501295">
    <property type="component" value="Unassembled WGS sequence"/>
</dbReference>
<reference evidence="3" key="1">
    <citation type="journal article" date="2019" name="Int. J. Syst. Evol. Microbiol.">
        <title>The Global Catalogue of Microorganisms (GCM) 10K type strain sequencing project: providing services to taxonomists for standard genome sequencing and annotation.</title>
        <authorList>
            <consortium name="The Broad Institute Genomics Platform"/>
            <consortium name="The Broad Institute Genome Sequencing Center for Infectious Disease"/>
            <person name="Wu L."/>
            <person name="Ma J."/>
        </authorList>
    </citation>
    <scope>NUCLEOTIDE SEQUENCE [LARGE SCALE GENOMIC DNA]</scope>
    <source>
        <strain evidence="3">JCM 18956</strain>
    </source>
</reference>
<keyword evidence="3" id="KW-1185">Reference proteome</keyword>
<feature type="compositionally biased region" description="Basic and acidic residues" evidence="1">
    <location>
        <begin position="101"/>
        <end position="115"/>
    </location>
</feature>